<gene>
    <name evidence="4" type="ORF">EV662_10634</name>
</gene>
<dbReference type="PRINTS" id="PR00080">
    <property type="entry name" value="SDRFAMILY"/>
</dbReference>
<dbReference type="RefSeq" id="WP_132462102.1">
    <property type="nucleotide sequence ID" value="NZ_SLXP01000006.1"/>
</dbReference>
<dbReference type="PANTHER" id="PTHR43658">
    <property type="entry name" value="SHORT-CHAIN DEHYDROGENASE/REDUCTASE"/>
    <property type="match status" value="1"/>
</dbReference>
<dbReference type="Proteomes" id="UP000294835">
    <property type="component" value="Unassembled WGS sequence"/>
</dbReference>
<dbReference type="PANTHER" id="PTHR43658:SF8">
    <property type="entry name" value="17-BETA-HYDROXYSTEROID DEHYDROGENASE 14-RELATED"/>
    <property type="match status" value="1"/>
</dbReference>
<name>A0A4R2Q2H5_9RHOB</name>
<comment type="caution">
    <text evidence="4">The sequence shown here is derived from an EMBL/GenBank/DDBJ whole genome shotgun (WGS) entry which is preliminary data.</text>
</comment>
<evidence type="ECO:0000256" key="2">
    <source>
        <dbReference type="ARBA" id="ARBA00023002"/>
    </source>
</evidence>
<organism evidence="4 5">
    <name type="scientific">Rhodovulum marinum</name>
    <dbReference type="NCBI Taxonomy" id="320662"/>
    <lineage>
        <taxon>Bacteria</taxon>
        <taxon>Pseudomonadati</taxon>
        <taxon>Pseudomonadota</taxon>
        <taxon>Alphaproteobacteria</taxon>
        <taxon>Rhodobacterales</taxon>
        <taxon>Paracoccaceae</taxon>
        <taxon>Rhodovulum</taxon>
    </lineage>
</organism>
<dbReference type="InterPro" id="IPR036291">
    <property type="entry name" value="NAD(P)-bd_dom_sf"/>
</dbReference>
<evidence type="ECO:0000256" key="1">
    <source>
        <dbReference type="ARBA" id="ARBA00006484"/>
    </source>
</evidence>
<reference evidence="4 5" key="1">
    <citation type="submission" date="2019-03" db="EMBL/GenBank/DDBJ databases">
        <title>Genomic Encyclopedia of Type Strains, Phase IV (KMG-IV): sequencing the most valuable type-strain genomes for metagenomic binning, comparative biology and taxonomic classification.</title>
        <authorList>
            <person name="Goeker M."/>
        </authorList>
    </citation>
    <scope>NUCLEOTIDE SEQUENCE [LARGE SCALE GENOMIC DNA]</scope>
    <source>
        <strain evidence="4 5">DSM 18063</strain>
    </source>
</reference>
<dbReference type="PRINTS" id="PR00081">
    <property type="entry name" value="GDHRDH"/>
</dbReference>
<dbReference type="Gene3D" id="3.40.50.720">
    <property type="entry name" value="NAD(P)-binding Rossmann-like Domain"/>
    <property type="match status" value="1"/>
</dbReference>
<dbReference type="OrthoDB" id="9795647at2"/>
<evidence type="ECO:0000256" key="3">
    <source>
        <dbReference type="RuleBase" id="RU000363"/>
    </source>
</evidence>
<dbReference type="FunFam" id="3.40.50.720:FF:000215">
    <property type="entry name" value="3-hydroxyacyl-CoA dehydrogenase type-2"/>
    <property type="match status" value="1"/>
</dbReference>
<keyword evidence="2" id="KW-0560">Oxidoreductase</keyword>
<evidence type="ECO:0000313" key="4">
    <source>
        <dbReference type="EMBL" id="TCP40821.1"/>
    </source>
</evidence>
<dbReference type="Pfam" id="PF00106">
    <property type="entry name" value="adh_short"/>
    <property type="match status" value="1"/>
</dbReference>
<dbReference type="GO" id="GO:0016491">
    <property type="term" value="F:oxidoreductase activity"/>
    <property type="evidence" value="ECO:0007669"/>
    <property type="project" value="UniProtKB-KW"/>
</dbReference>
<keyword evidence="5" id="KW-1185">Reference proteome</keyword>
<dbReference type="AlphaFoldDB" id="A0A4R2Q2H5"/>
<dbReference type="EMBL" id="SLXP01000006">
    <property type="protein sequence ID" value="TCP40821.1"/>
    <property type="molecule type" value="Genomic_DNA"/>
</dbReference>
<accession>A0A4R2Q2H5</accession>
<dbReference type="InterPro" id="IPR020904">
    <property type="entry name" value="Sc_DH/Rdtase_CS"/>
</dbReference>
<evidence type="ECO:0000313" key="5">
    <source>
        <dbReference type="Proteomes" id="UP000294835"/>
    </source>
</evidence>
<dbReference type="SUPFAM" id="SSF51735">
    <property type="entry name" value="NAD(P)-binding Rossmann-fold domains"/>
    <property type="match status" value="1"/>
</dbReference>
<dbReference type="PROSITE" id="PS00061">
    <property type="entry name" value="ADH_SHORT"/>
    <property type="match status" value="1"/>
</dbReference>
<proteinExistence type="inferred from homology"/>
<comment type="similarity">
    <text evidence="1 3">Belongs to the short-chain dehydrogenases/reductases (SDR) family.</text>
</comment>
<dbReference type="InterPro" id="IPR002347">
    <property type="entry name" value="SDR_fam"/>
</dbReference>
<sequence>MRIGDTKAIVTGGASGLGAATARMLCASEAAVTILDRDTERGMALAAEIGAGFQPVDVTDEASVTQAIGEAAAQMGGITACLNCAGIATAERTLGKSGPHALDSFRRTVEINLIGSFNVLRLAAAEMATNDYESDGCRGVIVNTASIAAFDGQKGQAAYAASKGGIASMTLPLARDLASLRIRVMAIAPGVFRTPMLEGLGSEVMDTLAADVPNPPRLGDPAEFARLVCHIIENCYLNGEVIRLDGALRMT</sequence>
<protein>
    <submittedName>
        <fullName evidence="4">NAD(P)-dependent dehydrogenase (Short-subunit alcohol dehydrogenase family)</fullName>
    </submittedName>
</protein>